<comment type="caution">
    <text evidence="1">The sequence shown here is derived from an EMBL/GenBank/DDBJ whole genome shotgun (WGS) entry which is preliminary data.</text>
</comment>
<keyword evidence="1" id="KW-0808">Transferase</keyword>
<accession>A0ACB8BT64</accession>
<sequence length="1330" mass="147886">MRNLTLSASMVSSLDVAKGNLDGEENTGVSISSVAIDVDRNVIFATSGGAHNEVCIWRAAGDGDTMGESETLTLVGTFSTPDSRVLSLRVLAEASQLVLVVRGGDIVVWELDDLGGFVGGADVPGSVDTGIVAAEWSPDDSYLTLITGEGNLILMTSTFDVLSEAPLETSDFGEDTPINVGWGSKETQFHGSIGRAHLKAGTSSIPLEDAVDDGLPRVSWRGDGAYFVVSSLSSSRQRVLRVYTHEGRLQSTLESVVGLEASIAWRPNGGLIAGTQREVRSGPHDVRNNGKHDLVFFERNGLRHGEFGLRRQAEEYKVKSLTWSSDSAILAIWIEQARGDVVQLWTTGNYHWYLKQEIPAPASQSSTTKGKFTSVNWHPETTTLLVLTTEHQIIQRTYAWETCAGASDTGCVGVVDGEKVLLTPFRTQNVPPPMSSHQLSVVPSFHPTTGAHPSPSWARVPTHITLSHSHDLLGTVWEEGKVAVWNLRTRLSQGRGKPMDPVLLWSGDFSGNARWVRRQIVLSASAEDVAIAILGSGDDGNDEVLVFEIPITDGEAPPEVESLSISMPQRNGRLISCEGHHLFAWQTPGGDIFEVNRASDITSPLCSFPEFCFWFTRVDVRGLLLFIGLSASGRLYTVCPEMSSRVLATNVNSFIIASGFVVYTTTSHEAYFAAVEKVASTLFSPAPEVDGFSSSMDDAPKPPPDPDAGGWEKRRVERGSRIVTAVPITMSLVLQMPRGNLETINPRPMVMKVVEDDLDCGHWCKAFLACRKHRIDLSVIVEHNKDAFMAGIPAFVEQVKDVDYINLFLTSLGRSQLSNEIIATVCDALRLELEKRDLSKYVNSILTAYVVKSPPDHEAGLALLLRLRESQPELVEDAVKYIIFLVDADRLFDTALGMYDFSLVLMVAQHAQKDPREYLPFLRELRALSKYYQRFRIDDHLRRHAKALNDLNLAGVEHLQEAMDYVERHQLYEDALAIWNGTDHYKDVLNIYGNWLFERRDFRQAALVFVEASNLRKAMVAHERALEWQEFFELASLEKIPEEEVKETAYRIADDLSAKKRFSESARVLFDYAKDVRQGVISLVHGNEFSEARRVVTMYSTPQLLNEIVLPGALDSCSQLSDDINEMREQLHKQVARLTELRIKKVEEPDAFYGTEDTNLHNVDVMTDVSMAPTAFTRYTIAPSATSSKASKKSSKTKRKMERKIGSGRKGTVDEEEYLLKHLAKLVGRCSTTQGEVSRLLPHLFHLSKEHRAEGMSLQADFDRFQAELRIAVDDVWKKPGGAEESAAADTWAGRMQEREKERLIDPLDRVPKPEMATSEWTLRLLQIEK</sequence>
<dbReference type="Proteomes" id="UP000790709">
    <property type="component" value="Unassembled WGS sequence"/>
</dbReference>
<name>A0ACB8BT64_9AGAM</name>
<evidence type="ECO:0000313" key="2">
    <source>
        <dbReference type="Proteomes" id="UP000790709"/>
    </source>
</evidence>
<organism evidence="1 2">
    <name type="scientific">Leucogyrophana mollusca</name>
    <dbReference type="NCBI Taxonomy" id="85980"/>
    <lineage>
        <taxon>Eukaryota</taxon>
        <taxon>Fungi</taxon>
        <taxon>Dikarya</taxon>
        <taxon>Basidiomycota</taxon>
        <taxon>Agaricomycotina</taxon>
        <taxon>Agaricomycetes</taxon>
        <taxon>Agaricomycetidae</taxon>
        <taxon>Boletales</taxon>
        <taxon>Boletales incertae sedis</taxon>
        <taxon>Leucogyrophana</taxon>
    </lineage>
</organism>
<evidence type="ECO:0000313" key="1">
    <source>
        <dbReference type="EMBL" id="KAH7928721.1"/>
    </source>
</evidence>
<dbReference type="EMBL" id="MU266350">
    <property type="protein sequence ID" value="KAH7928721.1"/>
    <property type="molecule type" value="Genomic_DNA"/>
</dbReference>
<reference evidence="1" key="1">
    <citation type="journal article" date="2021" name="New Phytol.">
        <title>Evolutionary innovations through gain and loss of genes in the ectomycorrhizal Boletales.</title>
        <authorList>
            <person name="Wu G."/>
            <person name="Miyauchi S."/>
            <person name="Morin E."/>
            <person name="Kuo A."/>
            <person name="Drula E."/>
            <person name="Varga T."/>
            <person name="Kohler A."/>
            <person name="Feng B."/>
            <person name="Cao Y."/>
            <person name="Lipzen A."/>
            <person name="Daum C."/>
            <person name="Hundley H."/>
            <person name="Pangilinan J."/>
            <person name="Johnson J."/>
            <person name="Barry K."/>
            <person name="LaButti K."/>
            <person name="Ng V."/>
            <person name="Ahrendt S."/>
            <person name="Min B."/>
            <person name="Choi I.G."/>
            <person name="Park H."/>
            <person name="Plett J.M."/>
            <person name="Magnuson J."/>
            <person name="Spatafora J.W."/>
            <person name="Nagy L.G."/>
            <person name="Henrissat B."/>
            <person name="Grigoriev I.V."/>
            <person name="Yang Z.L."/>
            <person name="Xu J."/>
            <person name="Martin F.M."/>
        </authorList>
    </citation>
    <scope>NUCLEOTIDE SEQUENCE</scope>
    <source>
        <strain evidence="1">KUC20120723A-06</strain>
    </source>
</reference>
<keyword evidence="2" id="KW-1185">Reference proteome</keyword>
<protein>
    <submittedName>
        <fullName evidence="1">IkappaB kinase complex, IKAP component</fullName>
    </submittedName>
</protein>
<keyword evidence="1" id="KW-0418">Kinase</keyword>
<proteinExistence type="predicted"/>
<gene>
    <name evidence="1" type="ORF">BV22DRAFT_1058468</name>
</gene>